<reference evidence="1 2" key="1">
    <citation type="submission" date="2022-05" db="EMBL/GenBank/DDBJ databases">
        <authorList>
            <consortium name="Genoscope - CEA"/>
            <person name="William W."/>
        </authorList>
    </citation>
    <scope>NUCLEOTIDE SEQUENCE [LARGE SCALE GENOMIC DNA]</scope>
</reference>
<evidence type="ECO:0000313" key="2">
    <source>
        <dbReference type="Proteomes" id="UP001159427"/>
    </source>
</evidence>
<accession>A0ABN8LIT3</accession>
<evidence type="ECO:0000313" key="1">
    <source>
        <dbReference type="EMBL" id="CAH3015546.1"/>
    </source>
</evidence>
<dbReference type="SUPFAM" id="SSF56219">
    <property type="entry name" value="DNase I-like"/>
    <property type="match status" value="1"/>
</dbReference>
<protein>
    <recommendedName>
        <fullName evidence="3">Endonuclease/exonuclease/phosphatase domain-containing protein</fullName>
    </recommendedName>
</protein>
<gene>
    <name evidence="1" type="ORF">PEVE_00018404</name>
</gene>
<evidence type="ECO:0008006" key="3">
    <source>
        <dbReference type="Google" id="ProtNLM"/>
    </source>
</evidence>
<feature type="non-terminal residue" evidence="1">
    <location>
        <position position="299"/>
    </location>
</feature>
<keyword evidence="2" id="KW-1185">Reference proteome</keyword>
<dbReference type="Proteomes" id="UP001159427">
    <property type="component" value="Unassembled WGS sequence"/>
</dbReference>
<dbReference type="EMBL" id="CALNXI010000025">
    <property type="protein sequence ID" value="CAH3015546.1"/>
    <property type="molecule type" value="Genomic_DNA"/>
</dbReference>
<comment type="caution">
    <text evidence="1">The sequence shown here is derived from an EMBL/GenBank/DDBJ whole genome shotgun (WGS) entry which is preliminary data.</text>
</comment>
<dbReference type="Gene3D" id="3.60.10.10">
    <property type="entry name" value="Endonuclease/exonuclease/phosphatase"/>
    <property type="match status" value="1"/>
</dbReference>
<dbReference type="InterPro" id="IPR036691">
    <property type="entry name" value="Endo/exonu/phosph_ase_sf"/>
</dbReference>
<proteinExistence type="predicted"/>
<name>A0ABN8LIT3_9CNID</name>
<organism evidence="1 2">
    <name type="scientific">Porites evermanni</name>
    <dbReference type="NCBI Taxonomy" id="104178"/>
    <lineage>
        <taxon>Eukaryota</taxon>
        <taxon>Metazoa</taxon>
        <taxon>Cnidaria</taxon>
        <taxon>Anthozoa</taxon>
        <taxon>Hexacorallia</taxon>
        <taxon>Scleractinia</taxon>
        <taxon>Fungiina</taxon>
        <taxon>Poritidae</taxon>
        <taxon>Porites</taxon>
    </lineage>
</organism>
<sequence>MYVLINIYAPNKDTCIIKFLNTLLFTLRKENLDEEENIILGGDFNCPLNPFLDKKGAIKTDHSAILLEFCNNVNDIKGPGYWKMNCSLLEDDDYINDITAKIPVWLAEGYKELSDNRNIWDWIKYNIRINAIQHSKRKAKERNDKEKSLQNVYAKAKQNELNRLLFKFLWKGTDKVTRLSAINEYENGGLKMIDLESMIQSLRLAWIKRIFGTNDGTWKSYLRHLLNRFGGLFLFHCNYDVKDIPITSQFYSELLKWWSDFREEFDTERDQQNIVWNNKEIRINNKPVFYKNFFESGII</sequence>